<dbReference type="STRING" id="749551.HMPREF9555_01261"/>
<protein>
    <recommendedName>
        <fullName evidence="5">Peptidase M48</fullName>
    </recommendedName>
</protein>
<feature type="transmembrane region" description="Helical" evidence="2">
    <location>
        <begin position="85"/>
        <end position="103"/>
    </location>
</feature>
<dbReference type="EMBL" id="AECV01000023">
    <property type="protein sequence ID" value="EFW29451.1"/>
    <property type="molecule type" value="Genomic_DNA"/>
</dbReference>
<feature type="region of interest" description="Disordered" evidence="1">
    <location>
        <begin position="1"/>
        <end position="30"/>
    </location>
</feature>
<evidence type="ECO:0008006" key="5">
    <source>
        <dbReference type="Google" id="ProtNLM"/>
    </source>
</evidence>
<dbReference type="Proteomes" id="UP000004633">
    <property type="component" value="Unassembled WGS sequence"/>
</dbReference>
<keyword evidence="2" id="KW-1133">Transmembrane helix</keyword>
<evidence type="ECO:0000256" key="2">
    <source>
        <dbReference type="SAM" id="Phobius"/>
    </source>
</evidence>
<accession>E7N2P0</accession>
<organism evidence="3 4">
    <name type="scientific">Selenomonas artemidis F0399</name>
    <dbReference type="NCBI Taxonomy" id="749551"/>
    <lineage>
        <taxon>Bacteria</taxon>
        <taxon>Bacillati</taxon>
        <taxon>Bacillota</taxon>
        <taxon>Negativicutes</taxon>
        <taxon>Selenomonadales</taxon>
        <taxon>Selenomonadaceae</taxon>
        <taxon>Selenomonas</taxon>
    </lineage>
</organism>
<evidence type="ECO:0000313" key="3">
    <source>
        <dbReference type="EMBL" id="EFW29451.1"/>
    </source>
</evidence>
<gene>
    <name evidence="3" type="ORF">HMPREF9555_01261</name>
</gene>
<evidence type="ECO:0000313" key="4">
    <source>
        <dbReference type="Proteomes" id="UP000004633"/>
    </source>
</evidence>
<dbReference type="HOGENOM" id="CLU_2025136_0_0_9"/>
<keyword evidence="2" id="KW-0812">Transmembrane</keyword>
<dbReference type="AlphaFoldDB" id="E7N2P0"/>
<keyword evidence="2" id="KW-0472">Membrane</keyword>
<proteinExistence type="predicted"/>
<feature type="transmembrane region" description="Helical" evidence="2">
    <location>
        <begin position="60"/>
        <end position="79"/>
    </location>
</feature>
<evidence type="ECO:0000256" key="1">
    <source>
        <dbReference type="SAM" id="MobiDB-lite"/>
    </source>
</evidence>
<name>E7N2P0_9FIRM</name>
<reference evidence="3 4" key="1">
    <citation type="submission" date="2010-08" db="EMBL/GenBank/DDBJ databases">
        <authorList>
            <person name="Weinstock G."/>
            <person name="Sodergren E."/>
            <person name="Clifton S."/>
            <person name="Fulton L."/>
            <person name="Fulton B."/>
            <person name="Courtney L."/>
            <person name="Fronick C."/>
            <person name="Harrison M."/>
            <person name="Strong C."/>
            <person name="Farmer C."/>
            <person name="Delahaunty K."/>
            <person name="Markovic C."/>
            <person name="Hall O."/>
            <person name="Minx P."/>
            <person name="Tomlinson C."/>
            <person name="Mitreva M."/>
            <person name="Hou S."/>
            <person name="Chen J."/>
            <person name="Wollam A."/>
            <person name="Pepin K.H."/>
            <person name="Johnson M."/>
            <person name="Bhonagiri V."/>
            <person name="Zhang X."/>
            <person name="Suruliraj S."/>
            <person name="Warren W."/>
            <person name="Chinwalla A."/>
            <person name="Mardis E.R."/>
            <person name="Wilson R.K."/>
        </authorList>
    </citation>
    <scope>NUCLEOTIDE SEQUENCE [LARGE SCALE GENOMIC DNA]</scope>
    <source>
        <strain evidence="3 4">F0399</strain>
    </source>
</reference>
<sequence>MSEAENAAYRGVTVDEDGTAADAESPRAEAYRSSGRAYERAQRSSVRYVRIGGVPQQPSLLSSIIWGLVLAALLAFIIFVALPAIAMVIVGVCILGAIVSLVGRGRVLAWLTRHLYGR</sequence>
<comment type="caution">
    <text evidence="3">The sequence shown here is derived from an EMBL/GenBank/DDBJ whole genome shotgun (WGS) entry which is preliminary data.</text>
</comment>
<keyword evidence="4" id="KW-1185">Reference proteome</keyword>